<dbReference type="PANTHER" id="PTHR30329">
    <property type="entry name" value="STATOR ELEMENT OF FLAGELLAR MOTOR COMPLEX"/>
    <property type="match status" value="1"/>
</dbReference>
<organism evidence="7 8">
    <name type="scientific">Azohydromonas caseinilytica</name>
    <dbReference type="NCBI Taxonomy" id="2728836"/>
    <lineage>
        <taxon>Bacteria</taxon>
        <taxon>Pseudomonadati</taxon>
        <taxon>Pseudomonadota</taxon>
        <taxon>Betaproteobacteria</taxon>
        <taxon>Burkholderiales</taxon>
        <taxon>Sphaerotilaceae</taxon>
        <taxon>Azohydromonas</taxon>
    </lineage>
</organism>
<evidence type="ECO:0000256" key="4">
    <source>
        <dbReference type="PROSITE-ProRule" id="PRU00473"/>
    </source>
</evidence>
<dbReference type="InterPro" id="IPR006665">
    <property type="entry name" value="OmpA-like"/>
</dbReference>
<dbReference type="InterPro" id="IPR036737">
    <property type="entry name" value="OmpA-like_sf"/>
</dbReference>
<evidence type="ECO:0000256" key="1">
    <source>
        <dbReference type="ARBA" id="ARBA00004442"/>
    </source>
</evidence>
<dbReference type="InterPro" id="IPR050330">
    <property type="entry name" value="Bact_OuterMem_StrucFunc"/>
</dbReference>
<evidence type="ECO:0000259" key="6">
    <source>
        <dbReference type="PROSITE" id="PS51123"/>
    </source>
</evidence>
<sequence>MPHLPALPSGRGVLRAAVLATLCVAGGLPCRAQSQTPSLSATAGKVVVSGAVPDEATRAAILARVRELYGAERVVDQLGIDQLVAPPNWAQHVQRVLTPELKQVTQGRLRINGNVVEVMGHTESETAHQQLIRQMVMRLDNPTYTVRDGLRVQAPAQQLLDAALAQRTVEFEPGNATLTPVGVKVLDDLLPLLRQFAGRRFEVVGHTDDRGARAANLQLSAARAEAVKAYLVARGIAATDIQTSGAGPDRPVADNQSPEGRARNRRIEFRVLA</sequence>
<dbReference type="Gene3D" id="3.30.1330.60">
    <property type="entry name" value="OmpA-like domain"/>
    <property type="match status" value="1"/>
</dbReference>
<gene>
    <name evidence="7" type="ORF">HHL10_27890</name>
</gene>
<dbReference type="AlphaFoldDB" id="A0A848FEZ1"/>
<dbReference type="Pfam" id="PF00691">
    <property type="entry name" value="OmpA"/>
    <property type="match status" value="1"/>
</dbReference>
<dbReference type="SUPFAM" id="SSF103088">
    <property type="entry name" value="OmpA-like"/>
    <property type="match status" value="1"/>
</dbReference>
<dbReference type="RefSeq" id="WP_169163689.1">
    <property type="nucleotide sequence ID" value="NZ_JABBFW010000040.1"/>
</dbReference>
<name>A0A848FEZ1_9BURK</name>
<comment type="caution">
    <text evidence="7">The sequence shown here is derived from an EMBL/GenBank/DDBJ whole genome shotgun (WGS) entry which is preliminary data.</text>
</comment>
<dbReference type="InterPro" id="IPR006664">
    <property type="entry name" value="OMP_bac"/>
</dbReference>
<keyword evidence="3" id="KW-0998">Cell outer membrane</keyword>
<keyword evidence="8" id="KW-1185">Reference proteome</keyword>
<dbReference type="PRINTS" id="PR01021">
    <property type="entry name" value="OMPADOMAIN"/>
</dbReference>
<keyword evidence="2 4" id="KW-0472">Membrane</keyword>
<proteinExistence type="predicted"/>
<dbReference type="Proteomes" id="UP000574067">
    <property type="component" value="Unassembled WGS sequence"/>
</dbReference>
<dbReference type="PROSITE" id="PS51123">
    <property type="entry name" value="OMPA_2"/>
    <property type="match status" value="1"/>
</dbReference>
<evidence type="ECO:0000256" key="5">
    <source>
        <dbReference type="SAM" id="MobiDB-lite"/>
    </source>
</evidence>
<reference evidence="7 8" key="1">
    <citation type="submission" date="2020-04" db="EMBL/GenBank/DDBJ databases">
        <title>Azohydromonas sp. isolated from soil.</title>
        <authorList>
            <person name="Dahal R.H."/>
        </authorList>
    </citation>
    <scope>NUCLEOTIDE SEQUENCE [LARGE SCALE GENOMIC DNA]</scope>
    <source>
        <strain evidence="7 8">G-1-1-14</strain>
    </source>
</reference>
<dbReference type="CDD" id="cd07185">
    <property type="entry name" value="OmpA_C-like"/>
    <property type="match status" value="1"/>
</dbReference>
<evidence type="ECO:0000256" key="3">
    <source>
        <dbReference type="ARBA" id="ARBA00023237"/>
    </source>
</evidence>
<protein>
    <submittedName>
        <fullName evidence="7">OmpA family protein</fullName>
    </submittedName>
</protein>
<comment type="subcellular location">
    <subcellularLocation>
        <location evidence="1">Cell outer membrane</location>
    </subcellularLocation>
</comment>
<feature type="region of interest" description="Disordered" evidence="5">
    <location>
        <begin position="242"/>
        <end position="264"/>
    </location>
</feature>
<dbReference type="EMBL" id="JABBFW010000040">
    <property type="protein sequence ID" value="NML18797.1"/>
    <property type="molecule type" value="Genomic_DNA"/>
</dbReference>
<accession>A0A848FEZ1</accession>
<evidence type="ECO:0000256" key="2">
    <source>
        <dbReference type="ARBA" id="ARBA00023136"/>
    </source>
</evidence>
<evidence type="ECO:0000313" key="8">
    <source>
        <dbReference type="Proteomes" id="UP000574067"/>
    </source>
</evidence>
<evidence type="ECO:0000313" key="7">
    <source>
        <dbReference type="EMBL" id="NML18797.1"/>
    </source>
</evidence>
<dbReference type="Gene3D" id="3.40.1520.20">
    <property type="match status" value="1"/>
</dbReference>
<dbReference type="PANTHER" id="PTHR30329:SF21">
    <property type="entry name" value="LIPOPROTEIN YIAD-RELATED"/>
    <property type="match status" value="1"/>
</dbReference>
<feature type="domain" description="OmpA-like" evidence="6">
    <location>
        <begin position="158"/>
        <end position="273"/>
    </location>
</feature>
<dbReference type="GO" id="GO:0009279">
    <property type="term" value="C:cell outer membrane"/>
    <property type="evidence" value="ECO:0007669"/>
    <property type="project" value="UniProtKB-SubCell"/>
</dbReference>